<dbReference type="InterPro" id="IPR000504">
    <property type="entry name" value="RRM_dom"/>
</dbReference>
<reference evidence="6 7" key="1">
    <citation type="journal article" date="2019" name="Sci. Rep.">
        <title>Comparative genomics of chytrid fungi reveal insights into the obligate biotrophic and pathogenic lifestyle of Synchytrium endobioticum.</title>
        <authorList>
            <person name="van de Vossenberg B.T.L.H."/>
            <person name="Warris S."/>
            <person name="Nguyen H.D.T."/>
            <person name="van Gent-Pelzer M.P.E."/>
            <person name="Joly D.L."/>
            <person name="van de Geest H.C."/>
            <person name="Bonants P.J.M."/>
            <person name="Smith D.S."/>
            <person name="Levesque C.A."/>
            <person name="van der Lee T.A.J."/>
        </authorList>
    </citation>
    <scope>NUCLEOTIDE SEQUENCE [LARGE SCALE GENOMIC DNA]</scope>
    <source>
        <strain evidence="6 7">CBS 675.73</strain>
    </source>
</reference>
<evidence type="ECO:0000256" key="2">
    <source>
        <dbReference type="PROSITE-ProRule" id="PRU00176"/>
    </source>
</evidence>
<proteinExistence type="inferred from homology"/>
<dbReference type="PANTHER" id="PTHR13191:SF0">
    <property type="entry name" value="RIBOSOMAL RNA-PROCESSING PROTEIN 7 HOMOLOG A-RELATED"/>
    <property type="match status" value="1"/>
</dbReference>
<protein>
    <recommendedName>
        <fullName evidence="5">RRM domain-containing protein</fullName>
    </recommendedName>
</protein>
<dbReference type="GO" id="GO:0032545">
    <property type="term" value="C:CURI complex"/>
    <property type="evidence" value="ECO:0007669"/>
    <property type="project" value="TreeGrafter"/>
</dbReference>
<dbReference type="Gene3D" id="3.30.70.330">
    <property type="match status" value="1"/>
</dbReference>
<keyword evidence="2" id="KW-0694">RNA-binding</keyword>
<dbReference type="GO" id="GO:0000028">
    <property type="term" value="P:ribosomal small subunit assembly"/>
    <property type="evidence" value="ECO:0007669"/>
    <property type="project" value="TreeGrafter"/>
</dbReference>
<feature type="domain" description="RRM" evidence="5">
    <location>
        <begin position="60"/>
        <end position="138"/>
    </location>
</feature>
<gene>
    <name evidence="6" type="ORF">CcCBS67573_g01143</name>
</gene>
<feature type="compositionally biased region" description="Acidic residues" evidence="4">
    <location>
        <begin position="47"/>
        <end position="57"/>
    </location>
</feature>
<dbReference type="Pfam" id="PF00076">
    <property type="entry name" value="RRM_1"/>
    <property type="match status" value="1"/>
</dbReference>
<dbReference type="Pfam" id="PF12923">
    <property type="entry name" value="RRP7"/>
    <property type="match status" value="1"/>
</dbReference>
<feature type="compositionally biased region" description="Basic and acidic residues" evidence="4">
    <location>
        <begin position="30"/>
        <end position="46"/>
    </location>
</feature>
<dbReference type="Gene3D" id="6.10.250.1770">
    <property type="match status" value="1"/>
</dbReference>
<organism evidence="6 7">
    <name type="scientific">Chytriomyces confervae</name>
    <dbReference type="NCBI Taxonomy" id="246404"/>
    <lineage>
        <taxon>Eukaryota</taxon>
        <taxon>Fungi</taxon>
        <taxon>Fungi incertae sedis</taxon>
        <taxon>Chytridiomycota</taxon>
        <taxon>Chytridiomycota incertae sedis</taxon>
        <taxon>Chytridiomycetes</taxon>
        <taxon>Chytridiales</taxon>
        <taxon>Chytriomycetaceae</taxon>
        <taxon>Chytriomyces</taxon>
    </lineage>
</organism>
<dbReference type="InterPro" id="IPR035979">
    <property type="entry name" value="RBD_domain_sf"/>
</dbReference>
<evidence type="ECO:0000313" key="7">
    <source>
        <dbReference type="Proteomes" id="UP000320333"/>
    </source>
</evidence>
<dbReference type="GO" id="GO:0034456">
    <property type="term" value="C:UTP-C complex"/>
    <property type="evidence" value="ECO:0007669"/>
    <property type="project" value="TreeGrafter"/>
</dbReference>
<dbReference type="SMART" id="SM00360">
    <property type="entry name" value="RRM"/>
    <property type="match status" value="1"/>
</dbReference>
<evidence type="ECO:0000256" key="3">
    <source>
        <dbReference type="SAM" id="Coils"/>
    </source>
</evidence>
<dbReference type="GO" id="GO:0003723">
    <property type="term" value="F:RNA binding"/>
    <property type="evidence" value="ECO:0007669"/>
    <property type="project" value="UniProtKB-UniRule"/>
</dbReference>
<dbReference type="SUPFAM" id="SSF54928">
    <property type="entry name" value="RNA-binding domain, RBD"/>
    <property type="match status" value="1"/>
</dbReference>
<dbReference type="CDD" id="cd12951">
    <property type="entry name" value="RRP7_Rrp7A"/>
    <property type="match status" value="1"/>
</dbReference>
<comment type="caution">
    <text evidence="6">The sequence shown here is derived from an EMBL/GenBank/DDBJ whole genome shotgun (WGS) entry which is preliminary data.</text>
</comment>
<evidence type="ECO:0000259" key="5">
    <source>
        <dbReference type="PROSITE" id="PS50102"/>
    </source>
</evidence>
<dbReference type="PROSITE" id="PS50102">
    <property type="entry name" value="RRM"/>
    <property type="match status" value="1"/>
</dbReference>
<dbReference type="InterPro" id="IPR024326">
    <property type="entry name" value="RRP7_C"/>
</dbReference>
<name>A0A507FMC8_9FUNG</name>
<accession>A0A507FMC8</accession>
<keyword evidence="7" id="KW-1185">Reference proteome</keyword>
<feature type="region of interest" description="Disordered" evidence="4">
    <location>
        <begin position="30"/>
        <end position="60"/>
    </location>
</feature>
<dbReference type="EMBL" id="QEAP01000018">
    <property type="protein sequence ID" value="TPX77559.1"/>
    <property type="molecule type" value="Genomic_DNA"/>
</dbReference>
<dbReference type="STRING" id="246404.A0A507FMC8"/>
<dbReference type="InterPro" id="IPR040446">
    <property type="entry name" value="RRP7"/>
</dbReference>
<dbReference type="AlphaFoldDB" id="A0A507FMC8"/>
<evidence type="ECO:0000256" key="1">
    <source>
        <dbReference type="ARBA" id="ARBA00006110"/>
    </source>
</evidence>
<dbReference type="Proteomes" id="UP000320333">
    <property type="component" value="Unassembled WGS sequence"/>
</dbReference>
<evidence type="ECO:0000256" key="4">
    <source>
        <dbReference type="SAM" id="MobiDB-lite"/>
    </source>
</evidence>
<sequence>MGDKEKLLPRLGEFVALAVTIPGEREVTHTVLFKKDSGPNKAKDEQPEGEEEEDEDEKDRTLFVANLPSDASEAHLRRLFRRCGAIDSVMFSTASKGSTRKSLCHVRFADSESIVRCLEMRKRRRVWSDEVDAESTDEPVHKAPIGLEKWVQGFIAAHPPLASLEAQVNSYMQQYDEMHDSRLRELERRRNEPDEDGFILVGGAPKPKLGDNGLPVSAGGNRKKRLKKAEHVDFYRFQMRESKRNQLAELRKKFEEDKKRIEKLKESRKFKPY</sequence>
<evidence type="ECO:0000313" key="6">
    <source>
        <dbReference type="EMBL" id="TPX77559.1"/>
    </source>
</evidence>
<dbReference type="InterPro" id="IPR012677">
    <property type="entry name" value="Nucleotide-bd_a/b_plait_sf"/>
</dbReference>
<comment type="similarity">
    <text evidence="1">Belongs to the RRP7 family.</text>
</comment>
<dbReference type="OrthoDB" id="5390at2759"/>
<dbReference type="GO" id="GO:0006364">
    <property type="term" value="P:rRNA processing"/>
    <property type="evidence" value="ECO:0007669"/>
    <property type="project" value="TreeGrafter"/>
</dbReference>
<keyword evidence="3" id="KW-0175">Coiled coil</keyword>
<feature type="coiled-coil region" evidence="3">
    <location>
        <begin position="240"/>
        <end position="267"/>
    </location>
</feature>
<dbReference type="PANTHER" id="PTHR13191">
    <property type="entry name" value="RIBOSOMAL RNA PROCESSING PROTEIN 7-RELATED"/>
    <property type="match status" value="1"/>
</dbReference>